<gene>
    <name evidence="1" type="ORF">COX08_02225</name>
</gene>
<dbReference type="AlphaFoldDB" id="A0A2H0B6C7"/>
<dbReference type="Proteomes" id="UP000229459">
    <property type="component" value="Unassembled WGS sequence"/>
</dbReference>
<dbReference type="Pfam" id="PF18306">
    <property type="entry name" value="LDcluster4"/>
    <property type="match status" value="1"/>
</dbReference>
<organism evidence="1 2">
    <name type="scientific">Candidatus Beckwithbacteria bacterium CG23_combo_of_CG06-09_8_20_14_all_34_8</name>
    <dbReference type="NCBI Taxonomy" id="1974497"/>
    <lineage>
        <taxon>Bacteria</taxon>
        <taxon>Candidatus Beckwithiibacteriota</taxon>
    </lineage>
</organism>
<comment type="caution">
    <text evidence="1">The sequence shown here is derived from an EMBL/GenBank/DDBJ whole genome shotgun (WGS) entry which is preliminary data.</text>
</comment>
<dbReference type="EMBL" id="PCSR01000051">
    <property type="protein sequence ID" value="PIP53215.1"/>
    <property type="molecule type" value="Genomic_DNA"/>
</dbReference>
<dbReference type="PANTHER" id="PTHR43393:SF3">
    <property type="entry name" value="LYSINE DECARBOXYLASE-LIKE PROTEIN"/>
    <property type="match status" value="1"/>
</dbReference>
<reference evidence="1 2" key="1">
    <citation type="submission" date="2017-09" db="EMBL/GenBank/DDBJ databases">
        <title>Depth-based differentiation of microbial function through sediment-hosted aquifers and enrichment of novel symbionts in the deep terrestrial subsurface.</title>
        <authorList>
            <person name="Probst A.J."/>
            <person name="Ladd B."/>
            <person name="Jarett J.K."/>
            <person name="Geller-Mcgrath D.E."/>
            <person name="Sieber C.M."/>
            <person name="Emerson J.B."/>
            <person name="Anantharaman K."/>
            <person name="Thomas B.C."/>
            <person name="Malmstrom R."/>
            <person name="Stieglmeier M."/>
            <person name="Klingl A."/>
            <person name="Woyke T."/>
            <person name="Ryan C.M."/>
            <person name="Banfield J.F."/>
        </authorList>
    </citation>
    <scope>NUCLEOTIDE SEQUENCE [LARGE SCALE GENOMIC DNA]</scope>
    <source>
        <strain evidence="1">CG23_combo_of_CG06-09_8_20_14_all_34_8</strain>
    </source>
</reference>
<proteinExistence type="predicted"/>
<dbReference type="GO" id="GO:0005829">
    <property type="term" value="C:cytosol"/>
    <property type="evidence" value="ECO:0007669"/>
    <property type="project" value="TreeGrafter"/>
</dbReference>
<protein>
    <recommendedName>
        <fullName evidence="3">DNA-binding protein</fullName>
    </recommendedName>
</protein>
<sequence>MIQNIAVFGGAEVKEEDQLYHEVFEFSKLLAANGHIIVNGGGPGVMLASTQGAESVNGKTISVTFDPTDAPGFEGRYVQNKTDKEIKTENYIARMFTLMENADCYVITNGGTGTLSELGTAWCMARLYYGNHKPFILYGEFWPEIISVIDKNMLMRSHDHQVFKYASTPEEVLKAVNEFNEELK</sequence>
<dbReference type="Gene3D" id="3.40.50.450">
    <property type="match status" value="1"/>
</dbReference>
<dbReference type="PANTHER" id="PTHR43393">
    <property type="entry name" value="CYTOKININ RIBOSIDE 5'-MONOPHOSPHATE PHOSPHORIBOHYDROLASE"/>
    <property type="match status" value="1"/>
</dbReference>
<evidence type="ECO:0000313" key="1">
    <source>
        <dbReference type="EMBL" id="PIP53215.1"/>
    </source>
</evidence>
<dbReference type="InterPro" id="IPR052341">
    <property type="entry name" value="LOG_family_nucleotidases"/>
</dbReference>
<accession>A0A2H0B6C7</accession>
<name>A0A2H0B6C7_9BACT</name>
<evidence type="ECO:0000313" key="2">
    <source>
        <dbReference type="Proteomes" id="UP000229459"/>
    </source>
</evidence>
<dbReference type="SUPFAM" id="SSF102405">
    <property type="entry name" value="MCP/YpsA-like"/>
    <property type="match status" value="1"/>
</dbReference>
<dbReference type="InterPro" id="IPR041164">
    <property type="entry name" value="LDcluster4"/>
</dbReference>
<evidence type="ECO:0008006" key="3">
    <source>
        <dbReference type="Google" id="ProtNLM"/>
    </source>
</evidence>